<keyword evidence="3" id="KW-0378">Hydrolase</keyword>
<feature type="region of interest" description="Disordered" evidence="5">
    <location>
        <begin position="20"/>
        <end position="39"/>
    </location>
</feature>
<evidence type="ECO:0000313" key="8">
    <source>
        <dbReference type="Proteomes" id="UP001190700"/>
    </source>
</evidence>
<reference evidence="7 8" key="1">
    <citation type="journal article" date="2015" name="Genome Biol. Evol.">
        <title>Comparative Genomics of a Bacterivorous Green Alga Reveals Evolutionary Causalities and Consequences of Phago-Mixotrophic Mode of Nutrition.</title>
        <authorList>
            <person name="Burns J.A."/>
            <person name="Paasch A."/>
            <person name="Narechania A."/>
            <person name="Kim E."/>
        </authorList>
    </citation>
    <scope>NUCLEOTIDE SEQUENCE [LARGE SCALE GENOMIC DNA]</scope>
    <source>
        <strain evidence="7 8">PLY_AMNH</strain>
    </source>
</reference>
<dbReference type="Gene3D" id="3.40.395.10">
    <property type="entry name" value="Adenoviral Proteinase, Chain A"/>
    <property type="match status" value="1"/>
</dbReference>
<evidence type="ECO:0000256" key="1">
    <source>
        <dbReference type="ARBA" id="ARBA00005234"/>
    </source>
</evidence>
<comment type="similarity">
    <text evidence="1">Belongs to the peptidase C48 family.</text>
</comment>
<evidence type="ECO:0000256" key="5">
    <source>
        <dbReference type="SAM" id="MobiDB-lite"/>
    </source>
</evidence>
<organism evidence="7 8">
    <name type="scientific">Cymbomonas tetramitiformis</name>
    <dbReference type="NCBI Taxonomy" id="36881"/>
    <lineage>
        <taxon>Eukaryota</taxon>
        <taxon>Viridiplantae</taxon>
        <taxon>Chlorophyta</taxon>
        <taxon>Pyramimonadophyceae</taxon>
        <taxon>Pyramimonadales</taxon>
        <taxon>Pyramimonadaceae</taxon>
        <taxon>Cymbomonas</taxon>
    </lineage>
</organism>
<dbReference type="GO" id="GO:0006508">
    <property type="term" value="P:proteolysis"/>
    <property type="evidence" value="ECO:0007669"/>
    <property type="project" value="UniProtKB-KW"/>
</dbReference>
<keyword evidence="2" id="KW-0645">Protease</keyword>
<keyword evidence="4" id="KW-0788">Thiol protease</keyword>
<gene>
    <name evidence="7" type="ORF">CYMTET_52888</name>
</gene>
<dbReference type="Pfam" id="PF02902">
    <property type="entry name" value="Peptidase_C48"/>
    <property type="match status" value="1"/>
</dbReference>
<dbReference type="SUPFAM" id="SSF54001">
    <property type="entry name" value="Cysteine proteinases"/>
    <property type="match status" value="1"/>
</dbReference>
<evidence type="ECO:0000256" key="4">
    <source>
        <dbReference type="ARBA" id="ARBA00022807"/>
    </source>
</evidence>
<dbReference type="PANTHER" id="PTHR12606">
    <property type="entry name" value="SENTRIN/SUMO-SPECIFIC PROTEASE"/>
    <property type="match status" value="1"/>
</dbReference>
<accession>A0AAE0EQL7</accession>
<keyword evidence="8" id="KW-1185">Reference proteome</keyword>
<protein>
    <recommendedName>
        <fullName evidence="6">Ubiquitin-like protease family profile domain-containing protein</fullName>
    </recommendedName>
</protein>
<evidence type="ECO:0000256" key="2">
    <source>
        <dbReference type="ARBA" id="ARBA00022670"/>
    </source>
</evidence>
<feature type="domain" description="Ubiquitin-like protease family profile" evidence="6">
    <location>
        <begin position="259"/>
        <end position="431"/>
    </location>
</feature>
<sequence length="461" mass="53360">MESTNRAVYKDGFVPTHLGQNAGSSKFGFPSPRSNSYDSPCEAKQLFEQKRDELEAFKCDETERSQRLHDTLAEDDQHVQFLRSRGVGDHTIGRYKDDLEPLIQKTKDMKAKSSKAKIQSLMMSSPILRVDEEVAIPSTPHINDSLSENTQIKKKKAEVIERRSRHVFDVKTIQVQAEAKQLLCKVAEPQVRARDREIERLELSIAAASLHKETTPEPEEEPDTAMLPLNDEQEERVRVVLSGSGNLSEIVASSDFCSIDMKARDMLCMRRGEWLNDEVINYFLALLQQRELREHPEEPRFHFFNTFFYNALYADKRNFNYNAVRRWTTVKKLKYSLTTCQKVIVPVHQGNHWVLAVINIVDKRIEYYDSMGGLDSTCLSNLKRYITEEFENKGGQNLDTEHWPEEGIRDIPHQQNAIDCGVFMLTYADYLSREHDFTFSQENIPHIRKRIVTQILENKAD</sequence>
<dbReference type="GO" id="GO:0016926">
    <property type="term" value="P:protein desumoylation"/>
    <property type="evidence" value="ECO:0007669"/>
    <property type="project" value="TreeGrafter"/>
</dbReference>
<dbReference type="AlphaFoldDB" id="A0AAE0EQL7"/>
<evidence type="ECO:0000259" key="6">
    <source>
        <dbReference type="PROSITE" id="PS50600"/>
    </source>
</evidence>
<dbReference type="EMBL" id="LGRX02034733">
    <property type="protein sequence ID" value="KAK3237006.1"/>
    <property type="molecule type" value="Genomic_DNA"/>
</dbReference>
<dbReference type="GO" id="GO:0016929">
    <property type="term" value="F:deSUMOylase activity"/>
    <property type="evidence" value="ECO:0007669"/>
    <property type="project" value="TreeGrafter"/>
</dbReference>
<dbReference type="Proteomes" id="UP001190700">
    <property type="component" value="Unassembled WGS sequence"/>
</dbReference>
<dbReference type="InterPro" id="IPR003653">
    <property type="entry name" value="Peptidase_C48_C"/>
</dbReference>
<dbReference type="PROSITE" id="PS50600">
    <property type="entry name" value="ULP_PROTEASE"/>
    <property type="match status" value="1"/>
</dbReference>
<comment type="caution">
    <text evidence="7">The sequence shown here is derived from an EMBL/GenBank/DDBJ whole genome shotgun (WGS) entry which is preliminary data.</text>
</comment>
<proteinExistence type="inferred from homology"/>
<evidence type="ECO:0000256" key="3">
    <source>
        <dbReference type="ARBA" id="ARBA00022801"/>
    </source>
</evidence>
<dbReference type="PANTHER" id="PTHR12606:SF1">
    <property type="entry name" value="UBIQUITIN-LIKE-SPECIFIC PROTEASE 1A"/>
    <property type="match status" value="1"/>
</dbReference>
<name>A0AAE0EQL7_9CHLO</name>
<dbReference type="GO" id="GO:0005634">
    <property type="term" value="C:nucleus"/>
    <property type="evidence" value="ECO:0007669"/>
    <property type="project" value="TreeGrafter"/>
</dbReference>
<dbReference type="InterPro" id="IPR038765">
    <property type="entry name" value="Papain-like_cys_pep_sf"/>
</dbReference>
<evidence type="ECO:0000313" key="7">
    <source>
        <dbReference type="EMBL" id="KAK3237006.1"/>
    </source>
</evidence>